<evidence type="ECO:0000256" key="1">
    <source>
        <dbReference type="ARBA" id="ARBA00022723"/>
    </source>
</evidence>
<feature type="region of interest" description="Disordered" evidence="7">
    <location>
        <begin position="1"/>
        <end position="201"/>
    </location>
</feature>
<evidence type="ECO:0000256" key="2">
    <source>
        <dbReference type="ARBA" id="ARBA00022737"/>
    </source>
</evidence>
<dbReference type="Proteomes" id="UP000749559">
    <property type="component" value="Unassembled WGS sequence"/>
</dbReference>
<feature type="compositionally biased region" description="Low complexity" evidence="7">
    <location>
        <begin position="116"/>
        <end position="129"/>
    </location>
</feature>
<evidence type="ECO:0000256" key="3">
    <source>
        <dbReference type="ARBA" id="ARBA00022771"/>
    </source>
</evidence>
<feature type="compositionally biased region" description="Polar residues" evidence="7">
    <location>
        <begin position="162"/>
        <end position="174"/>
    </location>
</feature>
<feature type="compositionally biased region" description="Low complexity" evidence="7">
    <location>
        <begin position="93"/>
        <end position="107"/>
    </location>
</feature>
<dbReference type="SMART" id="SM00355">
    <property type="entry name" value="ZnF_C2H2"/>
    <property type="match status" value="5"/>
</dbReference>
<keyword evidence="4" id="KW-0862">Zinc</keyword>
<dbReference type="InterPro" id="IPR050527">
    <property type="entry name" value="Snail/Krueppel_Znf"/>
</dbReference>
<proteinExistence type="predicted"/>
<feature type="coiled-coil region" evidence="6">
    <location>
        <begin position="218"/>
        <end position="301"/>
    </location>
</feature>
<feature type="region of interest" description="Disordered" evidence="7">
    <location>
        <begin position="340"/>
        <end position="382"/>
    </location>
</feature>
<name>A0A8J1XS34_OWEFU</name>
<reference evidence="8" key="1">
    <citation type="submission" date="2022-03" db="EMBL/GenBank/DDBJ databases">
        <authorList>
            <person name="Martin C."/>
        </authorList>
    </citation>
    <scope>NUCLEOTIDE SEQUENCE</scope>
</reference>
<gene>
    <name evidence="8" type="ORF">OFUS_LOCUS15282</name>
</gene>
<dbReference type="Gene3D" id="3.30.160.60">
    <property type="entry name" value="Classic Zinc Finger"/>
    <property type="match status" value="2"/>
</dbReference>
<evidence type="ECO:0000256" key="7">
    <source>
        <dbReference type="SAM" id="MobiDB-lite"/>
    </source>
</evidence>
<protein>
    <submittedName>
        <fullName evidence="8">Uncharacterized protein</fullName>
    </submittedName>
</protein>
<feature type="compositionally biased region" description="Pro residues" evidence="7">
    <location>
        <begin position="356"/>
        <end position="366"/>
    </location>
</feature>
<feature type="non-terminal residue" evidence="8">
    <location>
        <position position="1"/>
    </location>
</feature>
<keyword evidence="6" id="KW-0175">Coiled coil</keyword>
<dbReference type="GO" id="GO:0000978">
    <property type="term" value="F:RNA polymerase II cis-regulatory region sequence-specific DNA binding"/>
    <property type="evidence" value="ECO:0007669"/>
    <property type="project" value="TreeGrafter"/>
</dbReference>
<evidence type="ECO:0000313" key="8">
    <source>
        <dbReference type="EMBL" id="CAH1790018.1"/>
    </source>
</evidence>
<feature type="compositionally biased region" description="Polar residues" evidence="7">
    <location>
        <begin position="369"/>
        <end position="382"/>
    </location>
</feature>
<dbReference type="CDD" id="cd06503">
    <property type="entry name" value="ATP-synt_Fo_b"/>
    <property type="match status" value="1"/>
</dbReference>
<dbReference type="InterPro" id="IPR013087">
    <property type="entry name" value="Znf_C2H2_type"/>
</dbReference>
<keyword evidence="2" id="KW-0677">Repeat</keyword>
<evidence type="ECO:0000313" key="9">
    <source>
        <dbReference type="Proteomes" id="UP000749559"/>
    </source>
</evidence>
<keyword evidence="3" id="KW-0863">Zinc-finger</keyword>
<dbReference type="GO" id="GO:0008270">
    <property type="term" value="F:zinc ion binding"/>
    <property type="evidence" value="ECO:0007669"/>
    <property type="project" value="UniProtKB-KW"/>
</dbReference>
<feature type="compositionally biased region" description="Polar residues" evidence="7">
    <location>
        <begin position="7"/>
        <end position="16"/>
    </location>
</feature>
<dbReference type="PANTHER" id="PTHR24388">
    <property type="entry name" value="ZINC FINGER PROTEIN"/>
    <property type="match status" value="1"/>
</dbReference>
<comment type="caution">
    <text evidence="8">The sequence shown here is derived from an EMBL/GenBank/DDBJ whole genome shotgun (WGS) entry which is preliminary data.</text>
</comment>
<evidence type="ECO:0000256" key="4">
    <source>
        <dbReference type="ARBA" id="ARBA00022833"/>
    </source>
</evidence>
<dbReference type="GO" id="GO:0000981">
    <property type="term" value="F:DNA-binding transcription factor activity, RNA polymerase II-specific"/>
    <property type="evidence" value="ECO:0007669"/>
    <property type="project" value="TreeGrafter"/>
</dbReference>
<evidence type="ECO:0000256" key="5">
    <source>
        <dbReference type="ARBA" id="ARBA00023242"/>
    </source>
</evidence>
<keyword evidence="1" id="KW-0479">Metal-binding</keyword>
<dbReference type="EMBL" id="CAIIXF020000007">
    <property type="protein sequence ID" value="CAH1790018.1"/>
    <property type="molecule type" value="Genomic_DNA"/>
</dbReference>
<evidence type="ECO:0000256" key="6">
    <source>
        <dbReference type="SAM" id="Coils"/>
    </source>
</evidence>
<dbReference type="AlphaFoldDB" id="A0A8J1XS34"/>
<accession>A0A8J1XS34</accession>
<sequence>MRRTPRQKTTPQSRVQQPRPIQPKPSPRSESPDIEIIEEKKAPPRPQVQTLRQKPGPRTIQVLGDNRGELQVLPGPRTVQVAGQGPRNVTHTPSPRGAQPPGGRPQQRAPPPQGARPPQGRPQSQRGPPTQANPEIMVIEGRRQVQIAQPDPKRGRGRPSSVGRNTQGKFSSQEAVPPQPRKQRVQVFRQNRPKSSNPVDLMMECEDEELSPWQLDANKRAQEEYKEAQQEVKKAEKTAKETQKILEQQAIDAMEEEERKQMEAETARREANEAKAKLVVMEAQQKQAQEALKKAQELSNRPVPTSIQVVPPPPQFAFQQMINSAGQIITVRVPVRPTPQQNIPPPVSPANFAPQLPRPLVPPTPMQPSSQAQQIKSSPTQYIQPVPKVTYKPISSKASQPPPNVSQIPVQLVQPLKTRSRKTTPDVNLNDDVEVTYVSGTSGLGVKRSSFSAGLESPGTKRGKPSFNVDDKGLLVPLEEYYYGKKEGNPSYTEAKGEFRFKCYFCHKMLYNNMRMMLHVQGHIDAEKQQNLELSDLTQCKHCYRQFDTPFEMQIHIEKVHQNKDNVLVCRICEREHDNRKTLTNHMRVTHNCCEMPYICNLCSFRSSVYSDVIDHFKKRHDSSEYIMCLYCLKSFKIKFSSSNGWGLTQNYYNHLMKHLSKAGQKRCNACKLTYLNRAELQKHKSHDHQPNHRGIGVLSLVNSSKANSDQDIVMIKVPDKKQKPKSLNASAVTKVLDF</sequence>
<keyword evidence="9" id="KW-1185">Reference proteome</keyword>
<dbReference type="OrthoDB" id="10032537at2759"/>
<keyword evidence="5" id="KW-0539">Nucleus</keyword>
<dbReference type="PANTHER" id="PTHR24388:SF90">
    <property type="entry name" value="C2H2-TYPE DOMAIN-CONTAINING PROTEIN"/>
    <property type="match status" value="1"/>
</dbReference>
<organism evidence="8 9">
    <name type="scientific">Owenia fusiformis</name>
    <name type="common">Polychaete worm</name>
    <dbReference type="NCBI Taxonomy" id="6347"/>
    <lineage>
        <taxon>Eukaryota</taxon>
        <taxon>Metazoa</taxon>
        <taxon>Spiralia</taxon>
        <taxon>Lophotrochozoa</taxon>
        <taxon>Annelida</taxon>
        <taxon>Polychaeta</taxon>
        <taxon>Sedentaria</taxon>
        <taxon>Canalipalpata</taxon>
        <taxon>Sabellida</taxon>
        <taxon>Oweniida</taxon>
        <taxon>Oweniidae</taxon>
        <taxon>Owenia</taxon>
    </lineage>
</organism>
<dbReference type="PROSITE" id="PS00028">
    <property type="entry name" value="ZINC_FINGER_C2H2_1"/>
    <property type="match status" value="3"/>
</dbReference>